<proteinExistence type="predicted"/>
<dbReference type="EMBL" id="UAVR01000009">
    <property type="protein sequence ID" value="SQA89883.1"/>
    <property type="molecule type" value="Genomic_DNA"/>
</dbReference>
<dbReference type="EMBL" id="FUZE01000003">
    <property type="protein sequence ID" value="SKB53769.1"/>
    <property type="molecule type" value="Genomic_DNA"/>
</dbReference>
<dbReference type="Proteomes" id="UP000190669">
    <property type="component" value="Unassembled WGS sequence"/>
</dbReference>
<protein>
    <submittedName>
        <fullName evidence="2">Uncharacterized protein</fullName>
    </submittedName>
</protein>
<sequence length="48" mass="5696">MAVFFVAYKLVKTEINLCNCIEYILFAEIDNKKMPICHFLFNGIFFEN</sequence>
<dbReference type="AlphaFoldDB" id="A0AAX2IKF1"/>
<evidence type="ECO:0000313" key="2">
    <source>
        <dbReference type="EMBL" id="SQA89883.1"/>
    </source>
</evidence>
<dbReference type="Proteomes" id="UP000251937">
    <property type="component" value="Unassembled WGS sequence"/>
</dbReference>
<evidence type="ECO:0000313" key="3">
    <source>
        <dbReference type="Proteomes" id="UP000190669"/>
    </source>
</evidence>
<evidence type="ECO:0000313" key="1">
    <source>
        <dbReference type="EMBL" id="SKB53769.1"/>
    </source>
</evidence>
<organism evidence="2 4">
    <name type="scientific">Chryseobacterium balustinum</name>
    <dbReference type="NCBI Taxonomy" id="246"/>
    <lineage>
        <taxon>Bacteria</taxon>
        <taxon>Pseudomonadati</taxon>
        <taxon>Bacteroidota</taxon>
        <taxon>Flavobacteriia</taxon>
        <taxon>Flavobacteriales</taxon>
        <taxon>Weeksellaceae</taxon>
        <taxon>Chryseobacterium group</taxon>
        <taxon>Chryseobacterium</taxon>
    </lineage>
</organism>
<accession>A0AAX2IKF1</accession>
<keyword evidence="3" id="KW-1185">Reference proteome</keyword>
<comment type="caution">
    <text evidence="2">The sequence shown here is derived from an EMBL/GenBank/DDBJ whole genome shotgun (WGS) entry which is preliminary data.</text>
</comment>
<gene>
    <name evidence="2" type="ORF">NCTC11212_02093</name>
    <name evidence="1" type="ORF">SAMN05421800_10328</name>
</gene>
<reference evidence="1 3" key="1">
    <citation type="submission" date="2017-02" db="EMBL/GenBank/DDBJ databases">
        <authorList>
            <person name="Varghese N."/>
            <person name="Submissions S."/>
        </authorList>
    </citation>
    <scope>NUCLEOTIDE SEQUENCE [LARGE SCALE GENOMIC DNA]</scope>
    <source>
        <strain evidence="1 3">DSM 16775</strain>
    </source>
</reference>
<evidence type="ECO:0000313" key="4">
    <source>
        <dbReference type="Proteomes" id="UP000251937"/>
    </source>
</evidence>
<name>A0AAX2IKF1_9FLAO</name>
<reference evidence="2 4" key="2">
    <citation type="submission" date="2018-06" db="EMBL/GenBank/DDBJ databases">
        <authorList>
            <consortium name="Pathogen Informatics"/>
            <person name="Doyle S."/>
        </authorList>
    </citation>
    <scope>NUCLEOTIDE SEQUENCE [LARGE SCALE GENOMIC DNA]</scope>
    <source>
        <strain evidence="2 4">NCTC11212</strain>
    </source>
</reference>